<comment type="caution">
    <text evidence="1">The sequence shown here is derived from an EMBL/GenBank/DDBJ whole genome shotgun (WGS) entry which is preliminary data.</text>
</comment>
<evidence type="ECO:0000313" key="1">
    <source>
        <dbReference type="EMBL" id="KAJ8632888.1"/>
    </source>
</evidence>
<keyword evidence="2" id="KW-1185">Reference proteome</keyword>
<sequence>MFGEKKPSPCWETVLAQRLRWTLSHLRGKVTRDVNQRLPQSIYLWLDDLCVPMEVEMDPVLKVENAQSKVENYSCLTLNCLEIAEEDDDIIPEFLNSNFSLVEQNFRFGVSDLDRIPWTRATIADNGPVERMGPHLDHGLEDGVGPMPLVESFDKQDSRLGRCKRAIKLCAATAVKHVNDVEDERVPSLINISKISPVAYLPSLQVNKTHATDLETSSENSQKLQEGWIFVGRNREKCKELISHHNIDRTIVLPSESSLDLAKTAGRKTKAEKAVLSSESSFIDWLKPKITLCGKVVGVSVGNNQEDWERLIEFAQGRERLNSKAKEEERSKKRTTRELRSLKSSINY</sequence>
<reference evidence="1 2" key="1">
    <citation type="journal article" date="2022" name="Hortic Res">
        <title>A haplotype resolved chromosomal level avocado genome allows analysis of novel avocado genes.</title>
        <authorList>
            <person name="Nath O."/>
            <person name="Fletcher S.J."/>
            <person name="Hayward A."/>
            <person name="Shaw L.M."/>
            <person name="Masouleh A.K."/>
            <person name="Furtado A."/>
            <person name="Henry R.J."/>
            <person name="Mitter N."/>
        </authorList>
    </citation>
    <scope>NUCLEOTIDE SEQUENCE [LARGE SCALE GENOMIC DNA]</scope>
    <source>
        <strain evidence="2">cv. Hass</strain>
    </source>
</reference>
<gene>
    <name evidence="1" type="ORF">MRB53_026224</name>
</gene>
<organism evidence="1 2">
    <name type="scientific">Persea americana</name>
    <name type="common">Avocado</name>
    <dbReference type="NCBI Taxonomy" id="3435"/>
    <lineage>
        <taxon>Eukaryota</taxon>
        <taxon>Viridiplantae</taxon>
        <taxon>Streptophyta</taxon>
        <taxon>Embryophyta</taxon>
        <taxon>Tracheophyta</taxon>
        <taxon>Spermatophyta</taxon>
        <taxon>Magnoliopsida</taxon>
        <taxon>Magnoliidae</taxon>
        <taxon>Laurales</taxon>
        <taxon>Lauraceae</taxon>
        <taxon>Persea</taxon>
    </lineage>
</organism>
<dbReference type="EMBL" id="CM056816">
    <property type="protein sequence ID" value="KAJ8632888.1"/>
    <property type="molecule type" value="Genomic_DNA"/>
</dbReference>
<dbReference type="Proteomes" id="UP001234297">
    <property type="component" value="Chromosome 8"/>
</dbReference>
<protein>
    <submittedName>
        <fullName evidence="1">Uncharacterized protein</fullName>
    </submittedName>
</protein>
<accession>A0ACC2LHR4</accession>
<name>A0ACC2LHR4_PERAE</name>
<proteinExistence type="predicted"/>
<evidence type="ECO:0000313" key="2">
    <source>
        <dbReference type="Proteomes" id="UP001234297"/>
    </source>
</evidence>